<keyword evidence="2" id="KW-1185">Reference proteome</keyword>
<dbReference type="EMBL" id="JAEKJR010000001">
    <property type="protein sequence ID" value="MBN8430275.1"/>
    <property type="molecule type" value="Genomic_DNA"/>
</dbReference>
<reference evidence="1 2" key="1">
    <citation type="submission" date="2020-12" db="EMBL/GenBank/DDBJ databases">
        <title>Oil enriched cultivation method for isolating marine PHA-producing bacteria.</title>
        <authorList>
            <person name="Zheng W."/>
            <person name="Yu S."/>
            <person name="Huang Y."/>
        </authorList>
    </citation>
    <scope>NUCLEOTIDE SEQUENCE [LARGE SCALE GENOMIC DNA]</scope>
    <source>
        <strain evidence="1 2">SN0-2</strain>
    </source>
</reference>
<sequence>MAAAGGNGSEKSTGKPFHMRRWLSVQQAVDHLSALSEDPLTSDDLARLAEDHTLDLYWYRPGQQLAYIDRPGKPKTELSEPLRLCPEQSSDWRAIVGILRQRPALPAEENDTPTLQDGNGNRLRITFDFSRRPEPFSGLWYPNYAELVVKRQDLERLENHLFSSDDEPALAPHLLLDVIWQLEQIAMENGDSNEAGAESPHDLDWLTHQLSDRTKLDPNLLGKVLNAAERQHALQH</sequence>
<name>A0ABS3E4P9_9GAMM</name>
<dbReference type="Proteomes" id="UP000664293">
    <property type="component" value="Unassembled WGS sequence"/>
</dbReference>
<accession>A0ABS3E4P9</accession>
<evidence type="ECO:0000313" key="1">
    <source>
        <dbReference type="EMBL" id="MBN8430275.1"/>
    </source>
</evidence>
<evidence type="ECO:0008006" key="3">
    <source>
        <dbReference type="Google" id="ProtNLM"/>
    </source>
</evidence>
<comment type="caution">
    <text evidence="1">The sequence shown here is derived from an EMBL/GenBank/DDBJ whole genome shotgun (WGS) entry which is preliminary data.</text>
</comment>
<proteinExistence type="predicted"/>
<protein>
    <recommendedName>
        <fullName evidence="3">AbiTii domain-containing protein</fullName>
    </recommendedName>
</protein>
<gene>
    <name evidence="1" type="ORF">JF535_05335</name>
</gene>
<evidence type="ECO:0000313" key="2">
    <source>
        <dbReference type="Proteomes" id="UP000664293"/>
    </source>
</evidence>
<organism evidence="1 2">
    <name type="scientific">Microbulbifer salipaludis</name>
    <dbReference type="NCBI Taxonomy" id="187980"/>
    <lineage>
        <taxon>Bacteria</taxon>
        <taxon>Pseudomonadati</taxon>
        <taxon>Pseudomonadota</taxon>
        <taxon>Gammaproteobacteria</taxon>
        <taxon>Cellvibrionales</taxon>
        <taxon>Microbulbiferaceae</taxon>
        <taxon>Microbulbifer</taxon>
    </lineage>
</organism>